<dbReference type="AlphaFoldDB" id="A0A316H2D2"/>
<protein>
    <submittedName>
        <fullName evidence="3">Thiol-disulfide isomerase/thioredoxin</fullName>
    </submittedName>
</protein>
<dbReference type="InterPro" id="IPR050553">
    <property type="entry name" value="Thioredoxin_ResA/DsbE_sf"/>
</dbReference>
<dbReference type="InterPro" id="IPR013766">
    <property type="entry name" value="Thioredoxin_domain"/>
</dbReference>
<feature type="chain" id="PRO_5016428817" evidence="1">
    <location>
        <begin position="20"/>
        <end position="329"/>
    </location>
</feature>
<dbReference type="GO" id="GO:0016853">
    <property type="term" value="F:isomerase activity"/>
    <property type="evidence" value="ECO:0007669"/>
    <property type="project" value="UniProtKB-KW"/>
</dbReference>
<comment type="caution">
    <text evidence="3">The sequence shown here is derived from an EMBL/GenBank/DDBJ whole genome shotgun (WGS) entry which is preliminary data.</text>
</comment>
<evidence type="ECO:0000313" key="4">
    <source>
        <dbReference type="Proteomes" id="UP000245678"/>
    </source>
</evidence>
<accession>A0A316H2D2</accession>
<dbReference type="InterPro" id="IPR036249">
    <property type="entry name" value="Thioredoxin-like_sf"/>
</dbReference>
<dbReference type="Gene3D" id="3.40.30.10">
    <property type="entry name" value="Glutaredoxin"/>
    <property type="match status" value="1"/>
</dbReference>
<dbReference type="PANTHER" id="PTHR42852:SF13">
    <property type="entry name" value="PROTEIN DIPZ"/>
    <property type="match status" value="1"/>
</dbReference>
<evidence type="ECO:0000256" key="1">
    <source>
        <dbReference type="SAM" id="SignalP"/>
    </source>
</evidence>
<feature type="signal peptide" evidence="1">
    <location>
        <begin position="1"/>
        <end position="19"/>
    </location>
</feature>
<keyword evidence="1" id="KW-0732">Signal</keyword>
<dbReference type="InterPro" id="IPR013740">
    <property type="entry name" value="Redoxin"/>
</dbReference>
<keyword evidence="3" id="KW-0413">Isomerase</keyword>
<dbReference type="CDD" id="cd02966">
    <property type="entry name" value="TlpA_like_family"/>
    <property type="match status" value="1"/>
</dbReference>
<reference evidence="3 4" key="1">
    <citation type="submission" date="2018-05" db="EMBL/GenBank/DDBJ databases">
        <title>Genomic Encyclopedia of Archaeal and Bacterial Type Strains, Phase II (KMG-II): from individual species to whole genera.</title>
        <authorList>
            <person name="Goeker M."/>
        </authorList>
    </citation>
    <scope>NUCLEOTIDE SEQUENCE [LARGE SCALE GENOMIC DNA]</scope>
    <source>
        <strain evidence="3 4">DSM 19975</strain>
    </source>
</reference>
<dbReference type="Pfam" id="PF08534">
    <property type="entry name" value="Redoxin"/>
    <property type="match status" value="1"/>
</dbReference>
<dbReference type="SUPFAM" id="SSF52833">
    <property type="entry name" value="Thioredoxin-like"/>
    <property type="match status" value="1"/>
</dbReference>
<dbReference type="Proteomes" id="UP000245678">
    <property type="component" value="Unassembled WGS sequence"/>
</dbReference>
<gene>
    <name evidence="3" type="ORF">LX99_04231</name>
</gene>
<proteinExistence type="predicted"/>
<dbReference type="EMBL" id="QGHA01000011">
    <property type="protein sequence ID" value="PWK72901.1"/>
    <property type="molecule type" value="Genomic_DNA"/>
</dbReference>
<feature type="domain" description="Thioredoxin" evidence="2">
    <location>
        <begin position="35"/>
        <end position="195"/>
    </location>
</feature>
<name>A0A316H2D2_9SPHI</name>
<sequence length="329" mass="36064">MKRFFSFLALLCLFSGAGAQDKKITPQGKTPPAALQSGDKLPQTAAFKALNNGGKALHLDAFQGKLLIIDFWATSCSGCIQGMPRIDSLQKVFGHEVAIIPVTYEKAEAVTRFQASNAFLKKAGVSTFRTVVEDKVLHQLFPHRLLPHEAWISKDGVVLGFTDGTDVTAANIRKVLAGGPLPVPEKRDVLDYDKSKLLMVNGNGAPDSAFSYRSIFSGEIRGINSGLELEKDTLNHVVHVRATNVDARYLYILAFKQLRFVPRSQVDISLRPGLFCYEMTMPLAPAAMVREAVHHDLDRFLGVHAVLDSAGFRLVPLPEDDSAHEPLSL</sequence>
<dbReference type="GO" id="GO:0016491">
    <property type="term" value="F:oxidoreductase activity"/>
    <property type="evidence" value="ECO:0007669"/>
    <property type="project" value="InterPro"/>
</dbReference>
<dbReference type="PROSITE" id="PS51352">
    <property type="entry name" value="THIOREDOXIN_2"/>
    <property type="match status" value="1"/>
</dbReference>
<keyword evidence="4" id="KW-1185">Reference proteome</keyword>
<dbReference type="PANTHER" id="PTHR42852">
    <property type="entry name" value="THIOL:DISULFIDE INTERCHANGE PROTEIN DSBE"/>
    <property type="match status" value="1"/>
</dbReference>
<evidence type="ECO:0000313" key="3">
    <source>
        <dbReference type="EMBL" id="PWK72901.1"/>
    </source>
</evidence>
<dbReference type="RefSeq" id="WP_109609596.1">
    <property type="nucleotide sequence ID" value="NZ_QGHA01000011.1"/>
</dbReference>
<evidence type="ECO:0000259" key="2">
    <source>
        <dbReference type="PROSITE" id="PS51352"/>
    </source>
</evidence>
<organism evidence="3 4">
    <name type="scientific">Mucilaginibacter oryzae</name>
    <dbReference type="NCBI Taxonomy" id="468058"/>
    <lineage>
        <taxon>Bacteria</taxon>
        <taxon>Pseudomonadati</taxon>
        <taxon>Bacteroidota</taxon>
        <taxon>Sphingobacteriia</taxon>
        <taxon>Sphingobacteriales</taxon>
        <taxon>Sphingobacteriaceae</taxon>
        <taxon>Mucilaginibacter</taxon>
    </lineage>
</organism>